<evidence type="ECO:0000313" key="2">
    <source>
        <dbReference type="Proteomes" id="UP000467322"/>
    </source>
</evidence>
<accession>A0A845M4V8</accession>
<reference evidence="1 2" key="1">
    <citation type="submission" date="2019-12" db="EMBL/GenBank/DDBJ databases">
        <title>Maritimibacter sp. nov. sp. isolated from sea sand.</title>
        <authorList>
            <person name="Kim J."/>
            <person name="Jeong S.E."/>
            <person name="Jung H.S."/>
            <person name="Jeon C.O."/>
        </authorList>
    </citation>
    <scope>NUCLEOTIDE SEQUENCE [LARGE SCALE GENOMIC DNA]</scope>
    <source>
        <strain evidence="1 2">DP07</strain>
    </source>
</reference>
<sequence length="118" mass="13082">MSRSPRKSLAKTPDAQIDAALGEMSWSHVKERIAQMDHCATERDSASGTLIASLVERLVDVHGRRPKIPQGQMSVTEARKRWNELRRQAAASGDPNMLDAVQKFEGVADLMLNQWGGQ</sequence>
<dbReference type="Proteomes" id="UP000467322">
    <property type="component" value="Unassembled WGS sequence"/>
</dbReference>
<dbReference type="RefSeq" id="WP_161352362.1">
    <property type="nucleotide sequence ID" value="NZ_WTUX01000017.1"/>
</dbReference>
<keyword evidence="2" id="KW-1185">Reference proteome</keyword>
<dbReference type="AlphaFoldDB" id="A0A845M4V8"/>
<organism evidence="1 2">
    <name type="scientific">Maritimibacter harenae</name>
    <dbReference type="NCBI Taxonomy" id="2606218"/>
    <lineage>
        <taxon>Bacteria</taxon>
        <taxon>Pseudomonadati</taxon>
        <taxon>Pseudomonadota</taxon>
        <taxon>Alphaproteobacteria</taxon>
        <taxon>Rhodobacterales</taxon>
        <taxon>Roseobacteraceae</taxon>
        <taxon>Maritimibacter</taxon>
    </lineage>
</organism>
<proteinExistence type="predicted"/>
<protein>
    <submittedName>
        <fullName evidence="1">Uncharacterized protein</fullName>
    </submittedName>
</protein>
<comment type="caution">
    <text evidence="1">The sequence shown here is derived from an EMBL/GenBank/DDBJ whole genome shotgun (WGS) entry which is preliminary data.</text>
</comment>
<dbReference type="EMBL" id="WTUX01000017">
    <property type="protein sequence ID" value="MZR14252.1"/>
    <property type="molecule type" value="Genomic_DNA"/>
</dbReference>
<gene>
    <name evidence="1" type="ORF">GQE99_14610</name>
</gene>
<evidence type="ECO:0000313" key="1">
    <source>
        <dbReference type="EMBL" id="MZR14252.1"/>
    </source>
</evidence>
<name>A0A845M4V8_9RHOB</name>